<keyword evidence="2" id="KW-0472">Membrane</keyword>
<evidence type="ECO:0000256" key="1">
    <source>
        <dbReference type="SAM" id="MobiDB-lite"/>
    </source>
</evidence>
<keyword evidence="2" id="KW-1133">Transmembrane helix</keyword>
<sequence>MSDTSSNDDLATVNNLLRTCIGEPVVIGEECILLTESEASEDCFKQLEVLRATRFNEDTITYPIVIYTHPLQICISCRAETANIWGHDCGERLLHCIVTALEVNVMTFILNASCPLSENETESTRWYVTTYQTTQRVKVSRLTSTTTATEAVVTSTVNALEREGYTCTVVCSSFLTFALSLSLGTATAMTVGIILGYKSARRLRILRRTRAMKTQKIRPGSTQPLHHGSSKAVSMRADDSIQSSRISQLRPSDKKQTDASKITVIDATTHADDASDVRTYTRLDPRTVLRA</sequence>
<keyword evidence="3" id="KW-1185">Reference proteome</keyword>
<dbReference type="WBParaSite" id="ALUE_0001018801-mRNA-1">
    <property type="protein sequence ID" value="ALUE_0001018801-mRNA-1"/>
    <property type="gene ID" value="ALUE_0001018801"/>
</dbReference>
<feature type="transmembrane region" description="Helical" evidence="2">
    <location>
        <begin position="174"/>
        <end position="197"/>
    </location>
</feature>
<reference evidence="4" key="1">
    <citation type="submission" date="2017-02" db="UniProtKB">
        <authorList>
            <consortium name="WormBaseParasite"/>
        </authorList>
    </citation>
    <scope>IDENTIFICATION</scope>
</reference>
<evidence type="ECO:0000256" key="2">
    <source>
        <dbReference type="SAM" id="Phobius"/>
    </source>
</evidence>
<dbReference type="Proteomes" id="UP000036681">
    <property type="component" value="Unplaced"/>
</dbReference>
<dbReference type="AlphaFoldDB" id="A0A0M3I1L7"/>
<protein>
    <submittedName>
        <fullName evidence="4">Ig-like domain-containing protein</fullName>
    </submittedName>
</protein>
<evidence type="ECO:0000313" key="3">
    <source>
        <dbReference type="Proteomes" id="UP000036681"/>
    </source>
</evidence>
<feature type="region of interest" description="Disordered" evidence="1">
    <location>
        <begin position="213"/>
        <end position="261"/>
    </location>
</feature>
<proteinExistence type="predicted"/>
<keyword evidence="2" id="KW-0812">Transmembrane</keyword>
<accession>A0A0M3I1L7</accession>
<organism evidence="3 4">
    <name type="scientific">Ascaris lumbricoides</name>
    <name type="common">Giant roundworm</name>
    <dbReference type="NCBI Taxonomy" id="6252"/>
    <lineage>
        <taxon>Eukaryota</taxon>
        <taxon>Metazoa</taxon>
        <taxon>Ecdysozoa</taxon>
        <taxon>Nematoda</taxon>
        <taxon>Chromadorea</taxon>
        <taxon>Rhabditida</taxon>
        <taxon>Spirurina</taxon>
        <taxon>Ascaridomorpha</taxon>
        <taxon>Ascaridoidea</taxon>
        <taxon>Ascarididae</taxon>
        <taxon>Ascaris</taxon>
    </lineage>
</organism>
<name>A0A0M3I1L7_ASCLU</name>
<evidence type="ECO:0000313" key="4">
    <source>
        <dbReference type="WBParaSite" id="ALUE_0001018801-mRNA-1"/>
    </source>
</evidence>
<feature type="compositionally biased region" description="Polar residues" evidence="1">
    <location>
        <begin position="240"/>
        <end position="250"/>
    </location>
</feature>